<feature type="transmembrane region" description="Helical" evidence="2">
    <location>
        <begin position="134"/>
        <end position="156"/>
    </location>
</feature>
<dbReference type="CDD" id="cd05288">
    <property type="entry name" value="PGDH"/>
    <property type="match status" value="1"/>
</dbReference>
<organism evidence="5 6">
    <name type="scientific">Lachancea fermentati</name>
    <name type="common">Zygosaccharomyces fermentati</name>
    <dbReference type="NCBI Taxonomy" id="4955"/>
    <lineage>
        <taxon>Eukaryota</taxon>
        <taxon>Fungi</taxon>
        <taxon>Dikarya</taxon>
        <taxon>Ascomycota</taxon>
        <taxon>Saccharomycotina</taxon>
        <taxon>Saccharomycetes</taxon>
        <taxon>Saccharomycetales</taxon>
        <taxon>Saccharomycetaceae</taxon>
        <taxon>Lachancea</taxon>
    </lineage>
</organism>
<feature type="domain" description="Oxidoreductase N-terminal" evidence="4">
    <location>
        <begin position="28"/>
        <end position="121"/>
    </location>
</feature>
<reference evidence="5 6" key="1">
    <citation type="submission" date="2016-03" db="EMBL/GenBank/DDBJ databases">
        <authorList>
            <person name="Devillers H."/>
        </authorList>
    </citation>
    <scope>NUCLEOTIDE SEQUENCE [LARGE SCALE GENOMIC DNA]</scope>
    <source>
        <strain evidence="5">CBS 6772</strain>
    </source>
</reference>
<dbReference type="EMBL" id="LT598485">
    <property type="protein sequence ID" value="SCW00805.1"/>
    <property type="molecule type" value="Genomic_DNA"/>
</dbReference>
<dbReference type="InterPro" id="IPR013149">
    <property type="entry name" value="ADH-like_C"/>
</dbReference>
<dbReference type="STRING" id="4955.A0A1G4MAP3"/>
<dbReference type="InterPro" id="IPR036291">
    <property type="entry name" value="NAD(P)-bd_dom_sf"/>
</dbReference>
<feature type="domain" description="Alcohol dehydrogenase-like C-terminal" evidence="3">
    <location>
        <begin position="177"/>
        <end position="314"/>
    </location>
</feature>
<evidence type="ECO:0000259" key="3">
    <source>
        <dbReference type="Pfam" id="PF00107"/>
    </source>
</evidence>
<name>A0A1G4MAP3_LACFM</name>
<dbReference type="OMA" id="VDELWWY"/>
<accession>A0A1G4MAP3</accession>
<dbReference type="Gene3D" id="3.90.180.10">
    <property type="entry name" value="Medium-chain alcohol dehydrogenases, catalytic domain"/>
    <property type="match status" value="1"/>
</dbReference>
<dbReference type="SUPFAM" id="SSF51735">
    <property type="entry name" value="NAD(P)-binding Rossmann-fold domains"/>
    <property type="match status" value="1"/>
</dbReference>
<dbReference type="Gene3D" id="3.40.50.720">
    <property type="entry name" value="NAD(P)-binding Rossmann-like Domain"/>
    <property type="match status" value="1"/>
</dbReference>
<dbReference type="AlphaFoldDB" id="A0A1G4MAP3"/>
<keyword evidence="2" id="KW-1133">Transmembrane helix</keyword>
<dbReference type="InterPro" id="IPR041694">
    <property type="entry name" value="ADH_N_2"/>
</dbReference>
<sequence>MSPIQVKKWVLKTLPEPGLPFDLSQDSEKSTFQLVKQELSSSDLKDGEFLSETLYLSNDPAQKFWIASIDKNYSSGVQPGDVIPARGIARVIASKNPQFSVGAFVTGLTGWATHCIANSESQFRTIDATKVDELWWYLSVLGSTALTAYFIFYKYAGLQEREEDYGKTFLISGAAGAVGTVSVQLALHVFKASRVIAIAGGPEKVKYLKSFSDKVTVVDYKKESFRDDLLKAAGGPNTVDFFIDNVGGEILDLGTVLLKQRGTILACGSISGYNDPSKFVYKAYGAVITKRLTIKGLLVTDNISEFPTAWKKLAALVKEGYIDVTKSATIKKAEGDDFKLVPQIWNGLFSGINKGKLITQVKEA</sequence>
<keyword evidence="1" id="KW-0560">Oxidoreductase</keyword>
<evidence type="ECO:0000313" key="6">
    <source>
        <dbReference type="Proteomes" id="UP000190831"/>
    </source>
</evidence>
<dbReference type="Pfam" id="PF00107">
    <property type="entry name" value="ADH_zinc_N"/>
    <property type="match status" value="1"/>
</dbReference>
<dbReference type="InterPro" id="IPR045010">
    <property type="entry name" value="MDR_fam"/>
</dbReference>
<dbReference type="PANTHER" id="PTHR43205">
    <property type="entry name" value="PROSTAGLANDIN REDUCTASE"/>
    <property type="match status" value="1"/>
</dbReference>
<proteinExistence type="predicted"/>
<dbReference type="OrthoDB" id="809632at2759"/>
<feature type="transmembrane region" description="Helical" evidence="2">
    <location>
        <begin position="168"/>
        <end position="190"/>
    </location>
</feature>
<evidence type="ECO:0000256" key="2">
    <source>
        <dbReference type="SAM" id="Phobius"/>
    </source>
</evidence>
<protein>
    <submittedName>
        <fullName evidence="5">LAFE_0C12376g1_1</fullName>
    </submittedName>
</protein>
<dbReference type="Proteomes" id="UP000190831">
    <property type="component" value="Chromosome C"/>
</dbReference>
<dbReference type="SUPFAM" id="SSF50129">
    <property type="entry name" value="GroES-like"/>
    <property type="match status" value="1"/>
</dbReference>
<keyword evidence="6" id="KW-1185">Reference proteome</keyword>
<dbReference type="Pfam" id="PF16884">
    <property type="entry name" value="ADH_N_2"/>
    <property type="match status" value="1"/>
</dbReference>
<evidence type="ECO:0000259" key="4">
    <source>
        <dbReference type="Pfam" id="PF16884"/>
    </source>
</evidence>
<dbReference type="InterPro" id="IPR011032">
    <property type="entry name" value="GroES-like_sf"/>
</dbReference>
<keyword evidence="2" id="KW-0472">Membrane</keyword>
<dbReference type="PANTHER" id="PTHR43205:SF19">
    <property type="entry name" value="ENOYL REDUCTASE (ER) DOMAIN-CONTAINING PROTEIN"/>
    <property type="match status" value="1"/>
</dbReference>
<evidence type="ECO:0000313" key="5">
    <source>
        <dbReference type="EMBL" id="SCW00805.1"/>
    </source>
</evidence>
<evidence type="ECO:0000256" key="1">
    <source>
        <dbReference type="ARBA" id="ARBA00023002"/>
    </source>
</evidence>
<dbReference type="GO" id="GO:0016628">
    <property type="term" value="F:oxidoreductase activity, acting on the CH-CH group of donors, NAD or NADP as acceptor"/>
    <property type="evidence" value="ECO:0007669"/>
    <property type="project" value="InterPro"/>
</dbReference>
<gene>
    <name evidence="5" type="ORF">LAFE_0C12376G</name>
</gene>
<keyword evidence="2" id="KW-0812">Transmembrane</keyword>